<evidence type="ECO:0000313" key="1">
    <source>
        <dbReference type="EMBL" id="RVW29864.1"/>
    </source>
</evidence>
<evidence type="ECO:0000313" key="2">
    <source>
        <dbReference type="Proteomes" id="UP000288805"/>
    </source>
</evidence>
<protein>
    <submittedName>
        <fullName evidence="1">Uncharacterized protein</fullName>
    </submittedName>
</protein>
<sequence length="175" mass="19292">MLFCFGTPHRFPTLLISLRRECPHRSRLSDRCPCHRRSLPLSFHLNELLAMARLFRFCIALTSVLFLVEFVVIVNPLELSPAPVPKSDIEDVAPLPHALSSQRSPTAPSPFSYFRSPLASPLALEFSPSPLSDSSSASTLSSTPSSLIVGMLADPKKARAGIQEVHFLPFNPIDE</sequence>
<gene>
    <name evidence="1" type="ORF">CK203_102265</name>
</gene>
<dbReference type="AlphaFoldDB" id="A0A438D343"/>
<reference evidence="1 2" key="1">
    <citation type="journal article" date="2018" name="PLoS Genet.">
        <title>Population sequencing reveals clonal diversity and ancestral inbreeding in the grapevine cultivar Chardonnay.</title>
        <authorList>
            <person name="Roach M.J."/>
            <person name="Johnson D.L."/>
            <person name="Bohlmann J."/>
            <person name="van Vuuren H.J."/>
            <person name="Jones S.J."/>
            <person name="Pretorius I.S."/>
            <person name="Schmidt S.A."/>
            <person name="Borneman A.R."/>
        </authorList>
    </citation>
    <scope>NUCLEOTIDE SEQUENCE [LARGE SCALE GENOMIC DNA]</scope>
    <source>
        <strain evidence="2">cv. Chardonnay</strain>
        <tissue evidence="1">Leaf</tissue>
    </source>
</reference>
<organism evidence="1 2">
    <name type="scientific">Vitis vinifera</name>
    <name type="common">Grape</name>
    <dbReference type="NCBI Taxonomy" id="29760"/>
    <lineage>
        <taxon>Eukaryota</taxon>
        <taxon>Viridiplantae</taxon>
        <taxon>Streptophyta</taxon>
        <taxon>Embryophyta</taxon>
        <taxon>Tracheophyta</taxon>
        <taxon>Spermatophyta</taxon>
        <taxon>Magnoliopsida</taxon>
        <taxon>eudicotyledons</taxon>
        <taxon>Gunneridae</taxon>
        <taxon>Pentapetalae</taxon>
        <taxon>rosids</taxon>
        <taxon>Vitales</taxon>
        <taxon>Vitaceae</taxon>
        <taxon>Viteae</taxon>
        <taxon>Vitis</taxon>
    </lineage>
</organism>
<dbReference type="Proteomes" id="UP000288805">
    <property type="component" value="Unassembled WGS sequence"/>
</dbReference>
<name>A0A438D343_VITVI</name>
<dbReference type="EMBL" id="QGNW01001823">
    <property type="protein sequence ID" value="RVW29864.1"/>
    <property type="molecule type" value="Genomic_DNA"/>
</dbReference>
<proteinExistence type="predicted"/>
<comment type="caution">
    <text evidence="1">The sequence shown here is derived from an EMBL/GenBank/DDBJ whole genome shotgun (WGS) entry which is preliminary data.</text>
</comment>
<accession>A0A438D343</accession>